<organism evidence="3 4">
    <name type="scientific">Aspergillus minisclerotigenes</name>
    <dbReference type="NCBI Taxonomy" id="656917"/>
    <lineage>
        <taxon>Eukaryota</taxon>
        <taxon>Fungi</taxon>
        <taxon>Dikarya</taxon>
        <taxon>Ascomycota</taxon>
        <taxon>Pezizomycotina</taxon>
        <taxon>Eurotiomycetes</taxon>
        <taxon>Eurotiomycetidae</taxon>
        <taxon>Eurotiales</taxon>
        <taxon>Aspergillaceae</taxon>
        <taxon>Aspergillus</taxon>
        <taxon>Aspergillus subgen. Circumdati</taxon>
    </lineage>
</organism>
<keyword evidence="2" id="KW-0472">Membrane</keyword>
<feature type="region of interest" description="Disordered" evidence="1">
    <location>
        <begin position="300"/>
        <end position="321"/>
    </location>
</feature>
<feature type="region of interest" description="Disordered" evidence="1">
    <location>
        <begin position="639"/>
        <end position="672"/>
    </location>
</feature>
<dbReference type="Proteomes" id="UP000326289">
    <property type="component" value="Unassembled WGS sequence"/>
</dbReference>
<accession>A0A5N6IZB2</accession>
<keyword evidence="4" id="KW-1185">Reference proteome</keyword>
<sequence length="672" mass="73915">MAVFPFNLKYSAVFLMVASFLAAVAFAIGHDMFYQSLNGKPVLNAQPLASLKSSLHVSDQQLYISLGTFFAFLAKSSLGVSVSTTFDQFAWKSIQGERTRIDIIDNLFSVLKNGFTVAKLRLWRHSPSSMTLAVICWLLPVASIISPATLSVQLAPFNVYALKRIPRVDFTSANFVGFASGVLAFPGEENGWVSMYERPTPETQRVVNSVATQGTVLPIKPPVVNSSWSVGFYGPALVCDKVSQDHAAHITENVIQAINRSWTFEEGEIPHVTRCAYLSWAPETDNLVDTVPFYQKNGSDTFTQRSNQLGPKPKDTEDGSAVFSTPTKPLVGGPPLSLFVAVFPRVTEYTEYDEALKNMEKTVENSTILHCTLHNASYQANLTYVNGEQTIYVTDQTVLNPIVYIIGVTNVESGRLSSNTSFVRNAQVMESLSYQKIGFLKKPRAGLRQSLFHTTKPTTNIISTTLMETEEMSLIQSVTRSEPDSNPFLNYWQGKSVRSSTDSFPPLSKALEELFRNITISLMSSSMFQPNYTAKAVPETNVTITSYHSIYMYTRSILWAAYGTALGATALSVIAGVLVYFSNDGSYSTKFSTVFRITQGAKVSTNLSMKDYSGLDPLPDHIAKAKMTIGYSPDYPVRVSSTAPLDQPHQEPTASSQLLHLTPGDSTKSPVP</sequence>
<proteinExistence type="predicted"/>
<evidence type="ECO:0000313" key="4">
    <source>
        <dbReference type="Proteomes" id="UP000326289"/>
    </source>
</evidence>
<dbReference type="PANTHER" id="PTHR35041">
    <property type="entry name" value="MEDIATOR OF RNA POLYMERASE II TRANSCRIPTION SUBUNIT 1"/>
    <property type="match status" value="1"/>
</dbReference>
<keyword evidence="2" id="KW-0812">Transmembrane</keyword>
<gene>
    <name evidence="3" type="ORF">BDV30DRAFT_227746</name>
</gene>
<evidence type="ECO:0000256" key="2">
    <source>
        <dbReference type="SAM" id="Phobius"/>
    </source>
</evidence>
<evidence type="ECO:0000256" key="1">
    <source>
        <dbReference type="SAM" id="MobiDB-lite"/>
    </source>
</evidence>
<dbReference type="EMBL" id="ML732810">
    <property type="protein sequence ID" value="KAB8272022.1"/>
    <property type="molecule type" value="Genomic_DNA"/>
</dbReference>
<feature type="compositionally biased region" description="Polar residues" evidence="1">
    <location>
        <begin position="300"/>
        <end position="309"/>
    </location>
</feature>
<evidence type="ECO:0000313" key="3">
    <source>
        <dbReference type="EMBL" id="KAB8272022.1"/>
    </source>
</evidence>
<feature type="transmembrane region" description="Helical" evidence="2">
    <location>
        <begin position="129"/>
        <end position="150"/>
    </location>
</feature>
<name>A0A5N6IZB2_9EURO</name>
<protein>
    <recommendedName>
        <fullName evidence="5">Transmembrane protein</fullName>
    </recommendedName>
</protein>
<feature type="transmembrane region" description="Helical" evidence="2">
    <location>
        <begin position="62"/>
        <end position="82"/>
    </location>
</feature>
<evidence type="ECO:0008006" key="5">
    <source>
        <dbReference type="Google" id="ProtNLM"/>
    </source>
</evidence>
<feature type="transmembrane region" description="Helical" evidence="2">
    <location>
        <begin position="557"/>
        <end position="581"/>
    </location>
</feature>
<keyword evidence="2" id="KW-1133">Transmembrane helix</keyword>
<reference evidence="3 4" key="1">
    <citation type="submission" date="2019-04" db="EMBL/GenBank/DDBJ databases">
        <title>Fungal friends and foes A comparative genomics study of 23 Aspergillus species from section Flavi.</title>
        <authorList>
            <consortium name="DOE Joint Genome Institute"/>
            <person name="Kjaerbolling I."/>
            <person name="Vesth T.C."/>
            <person name="Frisvad J.C."/>
            <person name="Nybo J.L."/>
            <person name="Theobald S."/>
            <person name="Kildgaard S."/>
            <person name="Petersen T.I."/>
            <person name="Kuo A."/>
            <person name="Sato A."/>
            <person name="Lyhne E.K."/>
            <person name="Kogle M.E."/>
            <person name="Wiebenga A."/>
            <person name="Kun R.S."/>
            <person name="Lubbers R.J."/>
            <person name="Makela M.R."/>
            <person name="Barry K."/>
            <person name="Chovatia M."/>
            <person name="Clum A."/>
            <person name="Daum C."/>
            <person name="Haridas S."/>
            <person name="He G."/>
            <person name="LaButti K."/>
            <person name="Lipzen A."/>
            <person name="Mondo S."/>
            <person name="Pangilinan J."/>
            <person name="Riley R."/>
            <person name="Salamov A."/>
            <person name="Simmons B.A."/>
            <person name="Magnuson J.K."/>
            <person name="Henrissat B."/>
            <person name="Mortensen U.H."/>
            <person name="Larsen T.O."/>
            <person name="De vries R.P."/>
            <person name="Grigoriev I.V."/>
            <person name="Machida M."/>
            <person name="Baker S.E."/>
            <person name="Andersen M.R."/>
        </authorList>
    </citation>
    <scope>NUCLEOTIDE SEQUENCE [LARGE SCALE GENOMIC DNA]</scope>
    <source>
        <strain evidence="3 4">CBS 117635</strain>
    </source>
</reference>
<dbReference type="PANTHER" id="PTHR35041:SF6">
    <property type="entry name" value="FORMYLMETHIONINE DEFORMYLASE-LIKE PROTEIN-RELATED"/>
    <property type="match status" value="1"/>
</dbReference>
<dbReference type="AlphaFoldDB" id="A0A5N6IZB2"/>